<gene>
    <name evidence="1" type="ORF">DKT75_17610</name>
</gene>
<name>A0A317C431_9GAMM</name>
<dbReference type="Proteomes" id="UP000245506">
    <property type="component" value="Unassembled WGS sequence"/>
</dbReference>
<dbReference type="AlphaFoldDB" id="A0A317C431"/>
<sequence>MRIDKLFELQGDFFARFPDGFDDPEMLKIRKKHNVDKLAIQAQEMFAETQFGMPEAIIKNMILMISRSSMISMFDKPKFKDAIGTLSPVERELLADALFDMLHGDKEKGFDQILEQLVTLKLGRWSLISAIPYYFDMKENWFIKPNTTKSILKYFEMDKELVYKPRPSFEFYRDYSEFLTNLRDESDPKLSPSNAAFTGFLMMSIQD</sequence>
<dbReference type="OrthoDB" id="5871096at2"/>
<organism evidence="1 2">
    <name type="scientific">Leucothrix arctica</name>
    <dbReference type="NCBI Taxonomy" id="1481894"/>
    <lineage>
        <taxon>Bacteria</taxon>
        <taxon>Pseudomonadati</taxon>
        <taxon>Pseudomonadota</taxon>
        <taxon>Gammaproteobacteria</taxon>
        <taxon>Thiotrichales</taxon>
        <taxon>Thiotrichaceae</taxon>
        <taxon>Leucothrix</taxon>
    </lineage>
</organism>
<comment type="caution">
    <text evidence="1">The sequence shown here is derived from an EMBL/GenBank/DDBJ whole genome shotgun (WGS) entry which is preliminary data.</text>
</comment>
<dbReference type="RefSeq" id="WP_109825238.1">
    <property type="nucleotide sequence ID" value="NZ_QGKL01000042.1"/>
</dbReference>
<evidence type="ECO:0000313" key="1">
    <source>
        <dbReference type="EMBL" id="PWQ93446.1"/>
    </source>
</evidence>
<protein>
    <submittedName>
        <fullName evidence="1">Uncharacterized protein</fullName>
    </submittedName>
</protein>
<accession>A0A317C431</accession>
<reference evidence="1 2" key="1">
    <citation type="submission" date="2018-05" db="EMBL/GenBank/DDBJ databases">
        <title>Leucothrix arctica sp. nov., isolated from Arctic seawater.</title>
        <authorList>
            <person name="Choi A."/>
            <person name="Baek K."/>
        </authorList>
    </citation>
    <scope>NUCLEOTIDE SEQUENCE [LARGE SCALE GENOMIC DNA]</scope>
    <source>
        <strain evidence="1 2">IMCC9719</strain>
    </source>
</reference>
<keyword evidence="2" id="KW-1185">Reference proteome</keyword>
<proteinExistence type="predicted"/>
<evidence type="ECO:0000313" key="2">
    <source>
        <dbReference type="Proteomes" id="UP000245506"/>
    </source>
</evidence>
<dbReference type="EMBL" id="QGKL01000042">
    <property type="protein sequence ID" value="PWQ93446.1"/>
    <property type="molecule type" value="Genomic_DNA"/>
</dbReference>